<organism evidence="1 2">
    <name type="scientific">Desulfonatronospira thiodismutans ASO3-1</name>
    <dbReference type="NCBI Taxonomy" id="555779"/>
    <lineage>
        <taxon>Bacteria</taxon>
        <taxon>Pseudomonadati</taxon>
        <taxon>Thermodesulfobacteriota</taxon>
        <taxon>Desulfovibrionia</taxon>
        <taxon>Desulfovibrionales</taxon>
        <taxon>Desulfonatronovibrionaceae</taxon>
        <taxon>Desulfonatronospira</taxon>
    </lineage>
</organism>
<keyword evidence="2" id="KW-1185">Reference proteome</keyword>
<dbReference type="Pfam" id="PF03683">
    <property type="entry name" value="UPF0175"/>
    <property type="match status" value="1"/>
</dbReference>
<sequence length="87" mass="9797">MQITIDIPDSLLKEISFGTQEPEREIKFILAARLVESGRISTGRAAEWLGISKPRFLQEMGRYGISAIPIDEQTLEQDVVNARHDTV</sequence>
<dbReference type="eggNOG" id="COG2886">
    <property type="taxonomic scope" value="Bacteria"/>
</dbReference>
<dbReference type="InterPro" id="IPR005368">
    <property type="entry name" value="UPF0175"/>
</dbReference>
<name>D6SN09_9BACT</name>
<accession>D6SN09</accession>
<dbReference type="AlphaFoldDB" id="D6SN09"/>
<evidence type="ECO:0000313" key="2">
    <source>
        <dbReference type="Proteomes" id="UP000005496"/>
    </source>
</evidence>
<evidence type="ECO:0000313" key="1">
    <source>
        <dbReference type="EMBL" id="EFI36070.1"/>
    </source>
</evidence>
<reference evidence="1" key="1">
    <citation type="submission" date="2010-05" db="EMBL/GenBank/DDBJ databases">
        <title>The draft genome of Desulfonatronospira thiodismutans ASO3-1.</title>
        <authorList>
            <consortium name="US DOE Joint Genome Institute (JGI-PGF)"/>
            <person name="Lucas S."/>
            <person name="Copeland A."/>
            <person name="Lapidus A."/>
            <person name="Cheng J.-F."/>
            <person name="Bruce D."/>
            <person name="Goodwin L."/>
            <person name="Pitluck S."/>
            <person name="Chertkov O."/>
            <person name="Brettin T."/>
            <person name="Detter J.C."/>
            <person name="Han C."/>
            <person name="Land M.L."/>
            <person name="Hauser L."/>
            <person name="Kyrpides N."/>
            <person name="Mikhailova N."/>
            <person name="Muyzer G."/>
            <person name="Woyke T."/>
        </authorList>
    </citation>
    <scope>NUCLEOTIDE SEQUENCE [LARGE SCALE GENOMIC DNA]</scope>
    <source>
        <strain evidence="1">ASO3-1</strain>
    </source>
</reference>
<protein>
    <submittedName>
        <fullName evidence="1">Uncharacterized protein</fullName>
    </submittedName>
</protein>
<dbReference type="RefSeq" id="WP_008869198.1">
    <property type="nucleotide sequence ID" value="NZ_ACJN02000001.1"/>
</dbReference>
<comment type="caution">
    <text evidence="1">The sequence shown here is derived from an EMBL/GenBank/DDBJ whole genome shotgun (WGS) entry which is preliminary data.</text>
</comment>
<dbReference type="EMBL" id="ACJN02000001">
    <property type="protein sequence ID" value="EFI36070.1"/>
    <property type="molecule type" value="Genomic_DNA"/>
</dbReference>
<proteinExistence type="predicted"/>
<dbReference type="OrthoDB" id="5772162at2"/>
<gene>
    <name evidence="1" type="ORF">Dthio_PD3516</name>
</gene>
<dbReference type="Proteomes" id="UP000005496">
    <property type="component" value="Unassembled WGS sequence"/>
</dbReference>